<organism evidence="2 3">
    <name type="scientific">Phytophthora nicotianae P1976</name>
    <dbReference type="NCBI Taxonomy" id="1317066"/>
    <lineage>
        <taxon>Eukaryota</taxon>
        <taxon>Sar</taxon>
        <taxon>Stramenopiles</taxon>
        <taxon>Oomycota</taxon>
        <taxon>Peronosporomycetes</taxon>
        <taxon>Peronosporales</taxon>
        <taxon>Peronosporaceae</taxon>
        <taxon>Phytophthora</taxon>
    </lineage>
</organism>
<gene>
    <name evidence="2" type="ORF">F444_00161</name>
</gene>
<proteinExistence type="predicted"/>
<dbReference type="AlphaFoldDB" id="A0A081B571"/>
<dbReference type="EMBL" id="ANJA01000044">
    <property type="protein sequence ID" value="ETO86282.1"/>
    <property type="molecule type" value="Genomic_DNA"/>
</dbReference>
<evidence type="ECO:0000256" key="1">
    <source>
        <dbReference type="SAM" id="MobiDB-lite"/>
    </source>
</evidence>
<accession>A0A081B571</accession>
<sequence length="115" mass="13163">MSDLVKEVRASLGSNKPHRTAQSDDETSGNHAGLARAPRSSWHDVTCSVNKWKKRIVSIVFVLKQLEFVCPRPSDRQSIWGYRRWNQMPRSSAAVERKNGKQETDQAVVYYVRCS</sequence>
<feature type="region of interest" description="Disordered" evidence="1">
    <location>
        <begin position="1"/>
        <end position="41"/>
    </location>
</feature>
<evidence type="ECO:0000313" key="2">
    <source>
        <dbReference type="EMBL" id="ETO86282.1"/>
    </source>
</evidence>
<name>A0A081B571_PHYNI</name>
<reference evidence="2 3" key="1">
    <citation type="submission" date="2013-11" db="EMBL/GenBank/DDBJ databases">
        <title>The Genome Sequence of Phytophthora parasitica P1976.</title>
        <authorList>
            <consortium name="The Broad Institute Genomics Platform"/>
            <person name="Russ C."/>
            <person name="Tyler B."/>
            <person name="Panabieres F."/>
            <person name="Shan W."/>
            <person name="Tripathy S."/>
            <person name="Grunwald N."/>
            <person name="Machado M."/>
            <person name="Johnson C.S."/>
            <person name="Walker B."/>
            <person name="Young S."/>
            <person name="Zeng Q."/>
            <person name="Gargeya S."/>
            <person name="Fitzgerald M."/>
            <person name="Haas B."/>
            <person name="Abouelleil A."/>
            <person name="Allen A.W."/>
            <person name="Alvarado L."/>
            <person name="Arachchi H.M."/>
            <person name="Berlin A.M."/>
            <person name="Chapman S.B."/>
            <person name="Gainer-Dewar J."/>
            <person name="Goldberg J."/>
            <person name="Griggs A."/>
            <person name="Gujja S."/>
            <person name="Hansen M."/>
            <person name="Howarth C."/>
            <person name="Imamovic A."/>
            <person name="Ireland A."/>
            <person name="Larimer J."/>
            <person name="McCowan C."/>
            <person name="Murphy C."/>
            <person name="Pearson M."/>
            <person name="Poon T.W."/>
            <person name="Priest M."/>
            <person name="Roberts A."/>
            <person name="Saif S."/>
            <person name="Shea T."/>
            <person name="Sisk P."/>
            <person name="Sykes S."/>
            <person name="Wortman J."/>
            <person name="Nusbaum C."/>
            <person name="Birren B."/>
        </authorList>
    </citation>
    <scope>NUCLEOTIDE SEQUENCE [LARGE SCALE GENOMIC DNA]</scope>
    <source>
        <strain evidence="2 3">P1976</strain>
    </source>
</reference>
<dbReference type="Proteomes" id="UP000028582">
    <property type="component" value="Unassembled WGS sequence"/>
</dbReference>
<comment type="caution">
    <text evidence="2">The sequence shown here is derived from an EMBL/GenBank/DDBJ whole genome shotgun (WGS) entry which is preliminary data.</text>
</comment>
<protein>
    <submittedName>
        <fullName evidence="2">Uncharacterized protein</fullName>
    </submittedName>
</protein>
<evidence type="ECO:0000313" key="3">
    <source>
        <dbReference type="Proteomes" id="UP000028582"/>
    </source>
</evidence>